<dbReference type="HOGENOM" id="CLU_3312890_0_0_11"/>
<protein>
    <submittedName>
        <fullName evidence="1">Uncharacterized protein</fullName>
    </submittedName>
</protein>
<dbReference type="STRING" id="871571.HMPREF0580_1031"/>
<proteinExistence type="predicted"/>
<dbReference type="EMBL" id="AEET01000025">
    <property type="protein sequence ID" value="EFM46261.1"/>
    <property type="molecule type" value="Genomic_DNA"/>
</dbReference>
<gene>
    <name evidence="1" type="ORF">HMPREF0580_1031</name>
</gene>
<name>E0QQ66_9ACTO</name>
<organism evidence="1 2">
    <name type="scientific">Mobiluncus mulieris ATCC 35239</name>
    <dbReference type="NCBI Taxonomy" id="871571"/>
    <lineage>
        <taxon>Bacteria</taxon>
        <taxon>Bacillati</taxon>
        <taxon>Actinomycetota</taxon>
        <taxon>Actinomycetes</taxon>
        <taxon>Actinomycetales</taxon>
        <taxon>Actinomycetaceae</taxon>
        <taxon>Mobiluncus</taxon>
    </lineage>
</organism>
<sequence length="39" mass="4478">MHCREVPTAEIIKILGCVVAMFTQPRRPVEKLPIPRPNH</sequence>
<evidence type="ECO:0000313" key="1">
    <source>
        <dbReference type="EMBL" id="EFM46261.1"/>
    </source>
</evidence>
<accession>E0QQ66</accession>
<dbReference type="Proteomes" id="UP000003045">
    <property type="component" value="Unassembled WGS sequence"/>
</dbReference>
<comment type="caution">
    <text evidence="1">The sequence shown here is derived from an EMBL/GenBank/DDBJ whole genome shotgun (WGS) entry which is preliminary data.</text>
</comment>
<evidence type="ECO:0000313" key="2">
    <source>
        <dbReference type="Proteomes" id="UP000003045"/>
    </source>
</evidence>
<dbReference type="AlphaFoldDB" id="E0QQ66"/>
<reference evidence="1" key="1">
    <citation type="submission" date="2010-08" db="EMBL/GenBank/DDBJ databases">
        <authorList>
            <person name="Muzny D."/>
            <person name="Qin X."/>
            <person name="Deng J."/>
            <person name="Jiang H."/>
            <person name="Liu Y."/>
            <person name="Qu J."/>
            <person name="Song X.-Z."/>
            <person name="Zhang L."/>
            <person name="Thornton R."/>
            <person name="Coyle M."/>
            <person name="Francisco L."/>
            <person name="Jackson L."/>
            <person name="Javaid M."/>
            <person name="Korchina V."/>
            <person name="Kovar C."/>
            <person name="Mata R."/>
            <person name="Mathew T."/>
            <person name="Ngo R."/>
            <person name="Nguyen L."/>
            <person name="Nguyen N."/>
            <person name="Okwuonu G."/>
            <person name="Ongeri F."/>
            <person name="Pham C."/>
            <person name="Simmons D."/>
            <person name="Wilczek-Boney K."/>
            <person name="Hale W."/>
            <person name="Jakkamsetti A."/>
            <person name="Pham P."/>
            <person name="Ruth R."/>
            <person name="San Lucas F."/>
            <person name="Warren J."/>
            <person name="Zhang J."/>
            <person name="Zhao Z."/>
            <person name="Zhou C."/>
            <person name="Zhu D."/>
            <person name="Lee S."/>
            <person name="Bess C."/>
            <person name="Blankenburg K."/>
            <person name="Forbes L."/>
            <person name="Fu Q."/>
            <person name="Gubbala S."/>
            <person name="Hirani K."/>
            <person name="Jayaseelan J.C."/>
            <person name="Lara F."/>
            <person name="Munidasa M."/>
            <person name="Palculict T."/>
            <person name="Patil S."/>
            <person name="Pu L.-L."/>
            <person name="Saada N."/>
            <person name="Tang L."/>
            <person name="Weissenberger G."/>
            <person name="Zhu Y."/>
            <person name="Hemphill L."/>
            <person name="Shang Y."/>
            <person name="Youmans B."/>
            <person name="Ayvaz T."/>
            <person name="Ross M."/>
            <person name="Santibanez J."/>
            <person name="Aqrawi P."/>
            <person name="Gross S."/>
            <person name="Joshi V."/>
            <person name="Fowler G."/>
            <person name="Nazareth L."/>
            <person name="Reid J."/>
            <person name="Worley K."/>
            <person name="Petrosino J."/>
            <person name="Highlander S."/>
            <person name="Gibbs R."/>
        </authorList>
    </citation>
    <scope>NUCLEOTIDE SEQUENCE [LARGE SCALE GENOMIC DNA]</scope>
    <source>
        <strain evidence="1">ATCC 35239</strain>
    </source>
</reference>
<keyword evidence="2" id="KW-1185">Reference proteome</keyword>